<proteinExistence type="predicted"/>
<gene>
    <name evidence="2" type="ORF">WJX73_002763</name>
</gene>
<organism evidence="2 3">
    <name type="scientific">Symbiochloris irregularis</name>
    <dbReference type="NCBI Taxonomy" id="706552"/>
    <lineage>
        <taxon>Eukaryota</taxon>
        <taxon>Viridiplantae</taxon>
        <taxon>Chlorophyta</taxon>
        <taxon>core chlorophytes</taxon>
        <taxon>Trebouxiophyceae</taxon>
        <taxon>Trebouxiales</taxon>
        <taxon>Trebouxiaceae</taxon>
        <taxon>Symbiochloris</taxon>
    </lineage>
</organism>
<dbReference type="EMBL" id="JALJOQ010000057">
    <property type="protein sequence ID" value="KAK9803700.1"/>
    <property type="molecule type" value="Genomic_DNA"/>
</dbReference>
<comment type="caution">
    <text evidence="2">The sequence shown here is derived from an EMBL/GenBank/DDBJ whole genome shotgun (WGS) entry which is preliminary data.</text>
</comment>
<dbReference type="Proteomes" id="UP001465755">
    <property type="component" value="Unassembled WGS sequence"/>
</dbReference>
<evidence type="ECO:0000256" key="1">
    <source>
        <dbReference type="SAM" id="MobiDB-lite"/>
    </source>
</evidence>
<accession>A0AAW1P1X1</accession>
<evidence type="ECO:0000313" key="2">
    <source>
        <dbReference type="EMBL" id="KAK9803700.1"/>
    </source>
</evidence>
<sequence length="677" mass="76188">MMFYEKKVFAAVDKGFPKLGEAQKREHPFGQQVLLRLEVHETSKGDIVCLAVDRESVIDEDGKIDTHQSLNLVRQAWAEAKSVKRGQWRFGICQVKARKYKKEKGCWRFDELEHYPDDMLLWLTMVGGPHAGRPHLLMRKGEIRKWLHDKKQAELYGRWADVRRFTSLAKTTFALDRAPRHHPFDAWLRKSKDSATNSDSRLELKEPWVRTSNSSGASSTDNNEALESDDDDVLDLATLDGEELAKRKAGVCSCAIHMSITRRRNEKIVRYLRGQFEMVLGHMRPELPTATRALGFPMPEWLEVLLDDEEACWCVALDGEQCDLLGIFDPMLGGTVSWYLEKGTGRFSSSDAGPVPDLRANMYNLAAEDDVARLFKRCGKSRDIWIDRYNIPLPRIGAADAVDWDTAINAAPRVPDLVTAIVKNPGGGRQVRPELVTEGERFTGGGLRKGVIKALGAMFPPLANRQAWVDLVRETTGNNVNTSLQHVRTAIDLAFAPDAQTKLRLSPYRWMTPAQLVSGGYARLDMDWKELAAKALAPHSYSTTPITLADMELRRGLRNNKVALQKLANQALLDSIAGLTDVHLSEQLADATSKGKWTVQADRVLLWYMERDPNIAKGLYAHRCSALLNRLDPQHPHPLAGHTAERLSSRRVTLKGGASLFYKNFLEYQHPNNTLPS</sequence>
<reference evidence="2 3" key="1">
    <citation type="journal article" date="2024" name="Nat. Commun.">
        <title>Phylogenomics reveals the evolutionary origins of lichenization in chlorophyte algae.</title>
        <authorList>
            <person name="Puginier C."/>
            <person name="Libourel C."/>
            <person name="Otte J."/>
            <person name="Skaloud P."/>
            <person name="Haon M."/>
            <person name="Grisel S."/>
            <person name="Petersen M."/>
            <person name="Berrin J.G."/>
            <person name="Delaux P.M."/>
            <person name="Dal Grande F."/>
            <person name="Keller J."/>
        </authorList>
    </citation>
    <scope>NUCLEOTIDE SEQUENCE [LARGE SCALE GENOMIC DNA]</scope>
    <source>
        <strain evidence="2 3">SAG 2036</strain>
    </source>
</reference>
<protein>
    <submittedName>
        <fullName evidence="2">Uncharacterized protein</fullName>
    </submittedName>
</protein>
<name>A0AAW1P1X1_9CHLO</name>
<feature type="compositionally biased region" description="Polar residues" evidence="1">
    <location>
        <begin position="210"/>
        <end position="223"/>
    </location>
</feature>
<keyword evidence="3" id="KW-1185">Reference proteome</keyword>
<evidence type="ECO:0000313" key="3">
    <source>
        <dbReference type="Proteomes" id="UP001465755"/>
    </source>
</evidence>
<feature type="region of interest" description="Disordered" evidence="1">
    <location>
        <begin position="198"/>
        <end position="228"/>
    </location>
</feature>
<dbReference type="AlphaFoldDB" id="A0AAW1P1X1"/>